<keyword evidence="3" id="KW-1185">Reference proteome</keyword>
<gene>
    <name evidence="1" type="ORF">HINF_LOCUS63258</name>
    <name evidence="2" type="ORF">HINF_LOCUS9643</name>
</gene>
<sequence>MSFFSQIVNVSNNITIKGKQKSKILRRQSSSKAQSDVEIQLILHSYIKSLLQLVRVDIFSPTLINIWSEKLQIKIKSVYVKVQKSQLQLSSLYERLLKNRGASSCQVNLNQRLKITGSNKLFILPSTIYETLYL</sequence>
<accession>A0AA86VSA4</accession>
<reference evidence="2 3" key="2">
    <citation type="submission" date="2024-07" db="EMBL/GenBank/DDBJ databases">
        <authorList>
            <person name="Akdeniz Z."/>
        </authorList>
    </citation>
    <scope>NUCLEOTIDE SEQUENCE [LARGE SCALE GENOMIC DNA]</scope>
</reference>
<evidence type="ECO:0000313" key="3">
    <source>
        <dbReference type="Proteomes" id="UP001642409"/>
    </source>
</evidence>
<proteinExistence type="predicted"/>
<dbReference type="EMBL" id="CAXDID020000020">
    <property type="protein sequence ID" value="CAL5986910.1"/>
    <property type="molecule type" value="Genomic_DNA"/>
</dbReference>
<dbReference type="Proteomes" id="UP001642409">
    <property type="component" value="Unassembled WGS sequence"/>
</dbReference>
<name>A0AA86VSA4_9EUKA</name>
<evidence type="ECO:0000313" key="1">
    <source>
        <dbReference type="EMBL" id="CAI9975613.1"/>
    </source>
</evidence>
<protein>
    <submittedName>
        <fullName evidence="2">Hypothetical_protein</fullName>
    </submittedName>
</protein>
<comment type="caution">
    <text evidence="1">The sequence shown here is derived from an EMBL/GenBank/DDBJ whole genome shotgun (WGS) entry which is preliminary data.</text>
</comment>
<organism evidence="1">
    <name type="scientific">Hexamita inflata</name>
    <dbReference type="NCBI Taxonomy" id="28002"/>
    <lineage>
        <taxon>Eukaryota</taxon>
        <taxon>Metamonada</taxon>
        <taxon>Diplomonadida</taxon>
        <taxon>Hexamitidae</taxon>
        <taxon>Hexamitinae</taxon>
        <taxon>Hexamita</taxon>
    </lineage>
</organism>
<reference evidence="1" key="1">
    <citation type="submission" date="2023-06" db="EMBL/GenBank/DDBJ databases">
        <authorList>
            <person name="Kurt Z."/>
        </authorList>
    </citation>
    <scope>NUCLEOTIDE SEQUENCE</scope>
</reference>
<dbReference type="EMBL" id="CATOUU010001169">
    <property type="protein sequence ID" value="CAI9975613.1"/>
    <property type="molecule type" value="Genomic_DNA"/>
</dbReference>
<dbReference type="AlphaFoldDB" id="A0AA86VSA4"/>
<evidence type="ECO:0000313" key="2">
    <source>
        <dbReference type="EMBL" id="CAL5986910.1"/>
    </source>
</evidence>